<dbReference type="AlphaFoldDB" id="A0A177TMY3"/>
<gene>
    <name evidence="1" type="ORF">A4X13_0g4335</name>
</gene>
<comment type="caution">
    <text evidence="1">The sequence shown here is derived from an EMBL/GenBank/DDBJ whole genome shotgun (WGS) entry which is preliminary data.</text>
</comment>
<organism evidence="1 2">
    <name type="scientific">Tilletia indica</name>
    <dbReference type="NCBI Taxonomy" id="43049"/>
    <lineage>
        <taxon>Eukaryota</taxon>
        <taxon>Fungi</taxon>
        <taxon>Dikarya</taxon>
        <taxon>Basidiomycota</taxon>
        <taxon>Ustilaginomycotina</taxon>
        <taxon>Exobasidiomycetes</taxon>
        <taxon>Tilletiales</taxon>
        <taxon>Tilletiaceae</taxon>
        <taxon>Tilletia</taxon>
    </lineage>
</organism>
<reference evidence="1" key="1">
    <citation type="submission" date="2016-04" db="EMBL/GenBank/DDBJ databases">
        <authorList>
            <person name="Nguyen H.D."/>
            <person name="Samba Siva P."/>
            <person name="Cullis J."/>
            <person name="Levesque C.A."/>
            <person name="Hambleton S."/>
        </authorList>
    </citation>
    <scope>NUCLEOTIDE SEQUENCE</scope>
    <source>
        <strain evidence="1">DAOMC 236416</strain>
    </source>
</reference>
<sequence>MVSLKVLTAFTLATFASAVSIQPRQATYIDPKSFGGSSLGYFSGNPNGEPLNIIVTGIGSADTFGAWYKAIGYGKECLGLHSGGAMQAFIDSRGLRDQEGEIRFAYGEDPDAEGSCLESAIGGSHFRFWQQQGTQAWFLAASREKNVFDHHDIVPNGYDINRDDIVKAATQASSYKGKNFIASVSYVSGLLPSGSDGINHGIAIDGQTAVLSVTVS</sequence>
<reference evidence="1" key="2">
    <citation type="journal article" date="2019" name="IMA Fungus">
        <title>Genome sequencing and comparison of five Tilletia species to identify candidate genes for the detection of regulated species infecting wheat.</title>
        <authorList>
            <person name="Nguyen H.D.T."/>
            <person name="Sultana T."/>
            <person name="Kesanakurti P."/>
            <person name="Hambleton S."/>
        </authorList>
    </citation>
    <scope>NUCLEOTIDE SEQUENCE</scope>
    <source>
        <strain evidence="1">DAOMC 236416</strain>
    </source>
</reference>
<proteinExistence type="predicted"/>
<dbReference type="Proteomes" id="UP000077521">
    <property type="component" value="Unassembled WGS sequence"/>
</dbReference>
<keyword evidence="2" id="KW-1185">Reference proteome</keyword>
<evidence type="ECO:0000313" key="2">
    <source>
        <dbReference type="Proteomes" id="UP000077521"/>
    </source>
</evidence>
<name>A0A177TMY3_9BASI</name>
<protein>
    <submittedName>
        <fullName evidence="1">Uncharacterized protein</fullName>
    </submittedName>
</protein>
<dbReference type="EMBL" id="LWDF02000280">
    <property type="protein sequence ID" value="KAE8250843.1"/>
    <property type="molecule type" value="Genomic_DNA"/>
</dbReference>
<evidence type="ECO:0000313" key="1">
    <source>
        <dbReference type="EMBL" id="KAE8250843.1"/>
    </source>
</evidence>
<accession>A0A177TMY3</accession>